<organism evidence="2 3">
    <name type="scientific">Bipolaris victoriae (strain FI3)</name>
    <name type="common">Victoria blight of oats agent</name>
    <name type="synonym">Cochliobolus victoriae</name>
    <dbReference type="NCBI Taxonomy" id="930091"/>
    <lineage>
        <taxon>Eukaryota</taxon>
        <taxon>Fungi</taxon>
        <taxon>Dikarya</taxon>
        <taxon>Ascomycota</taxon>
        <taxon>Pezizomycotina</taxon>
        <taxon>Dothideomycetes</taxon>
        <taxon>Pleosporomycetidae</taxon>
        <taxon>Pleosporales</taxon>
        <taxon>Pleosporineae</taxon>
        <taxon>Pleosporaceae</taxon>
        <taxon>Bipolaris</taxon>
    </lineage>
</organism>
<protein>
    <recommendedName>
        <fullName evidence="1">F-box domain-containing protein</fullName>
    </recommendedName>
</protein>
<dbReference type="SUPFAM" id="SSF81383">
    <property type="entry name" value="F-box domain"/>
    <property type="match status" value="1"/>
</dbReference>
<keyword evidence="3" id="KW-1185">Reference proteome</keyword>
<sequence length="565" mass="62639">MASTKGLPVEIFQQIYGYLGPKDFNAARRTCRAWMEASLDRSLLTVMLERGGWTGEDTSKGWQMLSCQLARECALAPGRAGVETEAVFTKSSEVDFSGLRDSQVGGSSSELIFTTSTCSRFLCVAQGALIRIYQLDAGRPVYMASVECPGRVLAMAMGPYGGSSRYAIAAILEGRVGMVRKLAEEVFGHGPQEEEQERTQFNTIDIVSNSERISITGANNSALYEHNLVNQTWNLVEDDSTIYSDLGSEDDPPRSVALCPQGQCVVFGCSEGLDVQWIDSPSGQSLHRWVPSTAPNDHVYVRPRRRPAHDSSNILRILSSPAHHANRPWLKRRLFPNAHWHGSSKYEIASRQPNPTGYYDYDDDDYYYYYYNRIPLNDNGSHVLFVDQISNRLVLGTDDLARKIEFVPPTNGEAPPKLYRAAADMSQGARIVAVYDDTIILYSVPRRVCRFSPTEGQPDGLLQHDTNHWLNWWDEPRANGETGAVHHQEGPTWPLSLRGTRITTLANVCEISVQTSPCLVISAVTDAGKCEVWRFSKHEGGIGGGEDGRVSRGSLNQAFQGKDCS</sequence>
<gene>
    <name evidence="2" type="ORF">COCVIDRAFT_27474</name>
</gene>
<dbReference type="Proteomes" id="UP000054337">
    <property type="component" value="Unassembled WGS sequence"/>
</dbReference>
<evidence type="ECO:0000313" key="3">
    <source>
        <dbReference type="Proteomes" id="UP000054337"/>
    </source>
</evidence>
<reference evidence="2 3" key="1">
    <citation type="journal article" date="2013" name="PLoS Genet.">
        <title>Comparative genome structure, secondary metabolite, and effector coding capacity across Cochliobolus pathogens.</title>
        <authorList>
            <person name="Condon B.J."/>
            <person name="Leng Y."/>
            <person name="Wu D."/>
            <person name="Bushley K.E."/>
            <person name="Ohm R.A."/>
            <person name="Otillar R."/>
            <person name="Martin J."/>
            <person name="Schackwitz W."/>
            <person name="Grimwood J."/>
            <person name="MohdZainudin N."/>
            <person name="Xue C."/>
            <person name="Wang R."/>
            <person name="Manning V.A."/>
            <person name="Dhillon B."/>
            <person name="Tu Z.J."/>
            <person name="Steffenson B.J."/>
            <person name="Salamov A."/>
            <person name="Sun H."/>
            <person name="Lowry S."/>
            <person name="LaButti K."/>
            <person name="Han J."/>
            <person name="Copeland A."/>
            <person name="Lindquist E."/>
            <person name="Barry K."/>
            <person name="Schmutz J."/>
            <person name="Baker S.E."/>
            <person name="Ciuffetti L.M."/>
            <person name="Grigoriev I.V."/>
            <person name="Zhong S."/>
            <person name="Turgeon B.G."/>
        </authorList>
    </citation>
    <scope>NUCLEOTIDE SEQUENCE [LARGE SCALE GENOMIC DNA]</scope>
    <source>
        <strain evidence="2 3">FI3</strain>
    </source>
</reference>
<dbReference type="InterPro" id="IPR036322">
    <property type="entry name" value="WD40_repeat_dom_sf"/>
</dbReference>
<accession>W7EDB0</accession>
<feature type="domain" description="F-box" evidence="1">
    <location>
        <begin position="7"/>
        <end position="43"/>
    </location>
</feature>
<proteinExistence type="predicted"/>
<evidence type="ECO:0000259" key="1">
    <source>
        <dbReference type="Pfam" id="PF12937"/>
    </source>
</evidence>
<dbReference type="AlphaFoldDB" id="W7EDB0"/>
<dbReference type="EMBL" id="KI968743">
    <property type="protein sequence ID" value="EUN26166.1"/>
    <property type="molecule type" value="Genomic_DNA"/>
</dbReference>
<dbReference type="Pfam" id="PF12937">
    <property type="entry name" value="F-box-like"/>
    <property type="match status" value="1"/>
</dbReference>
<dbReference type="Gene3D" id="1.20.1280.50">
    <property type="match status" value="1"/>
</dbReference>
<evidence type="ECO:0000313" key="2">
    <source>
        <dbReference type="EMBL" id="EUN26166.1"/>
    </source>
</evidence>
<dbReference type="InterPro" id="IPR001810">
    <property type="entry name" value="F-box_dom"/>
</dbReference>
<dbReference type="SUPFAM" id="SSF50978">
    <property type="entry name" value="WD40 repeat-like"/>
    <property type="match status" value="1"/>
</dbReference>
<dbReference type="OrthoDB" id="1689567at2759"/>
<dbReference type="GeneID" id="26253927"/>
<dbReference type="InterPro" id="IPR036047">
    <property type="entry name" value="F-box-like_dom_sf"/>
</dbReference>
<dbReference type="RefSeq" id="XP_014555740.1">
    <property type="nucleotide sequence ID" value="XM_014700254.1"/>
</dbReference>
<name>W7EDB0_BIPV3</name>
<dbReference type="HOGENOM" id="CLU_519694_0_0_1"/>